<dbReference type="InterPro" id="IPR013656">
    <property type="entry name" value="PAS_4"/>
</dbReference>
<accession>A0A852ZZA3</accession>
<dbReference type="Pfam" id="PF08448">
    <property type="entry name" value="PAS_4"/>
    <property type="match status" value="1"/>
</dbReference>
<evidence type="ECO:0000256" key="1">
    <source>
        <dbReference type="SAM" id="MobiDB-lite"/>
    </source>
</evidence>
<dbReference type="Gene3D" id="3.20.20.450">
    <property type="entry name" value="EAL domain"/>
    <property type="match status" value="1"/>
</dbReference>
<dbReference type="FunFam" id="3.30.70.270:FF:000001">
    <property type="entry name" value="Diguanylate cyclase domain protein"/>
    <property type="match status" value="1"/>
</dbReference>
<proteinExistence type="predicted"/>
<dbReference type="AlphaFoldDB" id="A0A852ZZA3"/>
<evidence type="ECO:0000259" key="5">
    <source>
        <dbReference type="PROSITE" id="PS50887"/>
    </source>
</evidence>
<dbReference type="PROSITE" id="PS50887">
    <property type="entry name" value="GGDEF"/>
    <property type="match status" value="1"/>
</dbReference>
<feature type="region of interest" description="Disordered" evidence="1">
    <location>
        <begin position="973"/>
        <end position="1007"/>
    </location>
</feature>
<dbReference type="SMART" id="SM00091">
    <property type="entry name" value="PAS"/>
    <property type="match status" value="1"/>
</dbReference>
<dbReference type="CDD" id="cd01948">
    <property type="entry name" value="EAL"/>
    <property type="match status" value="1"/>
</dbReference>
<dbReference type="RefSeq" id="WP_179815114.1">
    <property type="nucleotide sequence ID" value="NZ_JACBZD010000001.1"/>
</dbReference>
<dbReference type="InterPro" id="IPR000014">
    <property type="entry name" value="PAS"/>
</dbReference>
<dbReference type="EMBL" id="JACBZD010000001">
    <property type="protein sequence ID" value="NYI06550.1"/>
    <property type="molecule type" value="Genomic_DNA"/>
</dbReference>
<dbReference type="InterPro" id="IPR035919">
    <property type="entry name" value="EAL_sf"/>
</dbReference>
<feature type="region of interest" description="Disordered" evidence="1">
    <location>
        <begin position="396"/>
        <end position="420"/>
    </location>
</feature>
<dbReference type="PROSITE" id="PS50112">
    <property type="entry name" value="PAS"/>
    <property type="match status" value="1"/>
</dbReference>
<keyword evidence="2" id="KW-0812">Transmembrane</keyword>
<feature type="domain" description="EAL" evidence="4">
    <location>
        <begin position="785"/>
        <end position="1081"/>
    </location>
</feature>
<dbReference type="PROSITE" id="PS50883">
    <property type="entry name" value="EAL"/>
    <property type="match status" value="1"/>
</dbReference>
<dbReference type="InterPro" id="IPR000160">
    <property type="entry name" value="GGDEF_dom"/>
</dbReference>
<feature type="transmembrane region" description="Helical" evidence="2">
    <location>
        <begin position="230"/>
        <end position="250"/>
    </location>
</feature>
<keyword evidence="2" id="KW-1133">Transmembrane helix</keyword>
<evidence type="ECO:0000256" key="2">
    <source>
        <dbReference type="SAM" id="Phobius"/>
    </source>
</evidence>
<dbReference type="SMART" id="SM00052">
    <property type="entry name" value="EAL"/>
    <property type="match status" value="1"/>
</dbReference>
<dbReference type="SUPFAM" id="SSF55785">
    <property type="entry name" value="PYP-like sensor domain (PAS domain)"/>
    <property type="match status" value="1"/>
</dbReference>
<dbReference type="CDD" id="cd01949">
    <property type="entry name" value="GGDEF"/>
    <property type="match status" value="1"/>
</dbReference>
<dbReference type="Pfam" id="PF00563">
    <property type="entry name" value="EAL"/>
    <property type="match status" value="2"/>
</dbReference>
<feature type="domain" description="PAS" evidence="3">
    <location>
        <begin position="488"/>
        <end position="558"/>
    </location>
</feature>
<keyword evidence="2" id="KW-0472">Membrane</keyword>
<dbReference type="Pfam" id="PF00990">
    <property type="entry name" value="GGDEF"/>
    <property type="match status" value="1"/>
</dbReference>
<evidence type="ECO:0000313" key="6">
    <source>
        <dbReference type="EMBL" id="NYI06550.1"/>
    </source>
</evidence>
<dbReference type="SMART" id="SM00267">
    <property type="entry name" value="GGDEF"/>
    <property type="match status" value="1"/>
</dbReference>
<comment type="caution">
    <text evidence="6">The sequence shown here is derived from an EMBL/GenBank/DDBJ whole genome shotgun (WGS) entry which is preliminary data.</text>
</comment>
<dbReference type="Gene3D" id="3.30.450.20">
    <property type="entry name" value="PAS domain"/>
    <property type="match status" value="1"/>
</dbReference>
<protein>
    <submittedName>
        <fullName evidence="6">Diguanylate cyclase (GGDEF)-like protein/PAS domain S-box-containing protein</fullName>
    </submittedName>
</protein>
<dbReference type="InterPro" id="IPR043128">
    <property type="entry name" value="Rev_trsase/Diguanyl_cyclase"/>
</dbReference>
<keyword evidence="7" id="KW-1185">Reference proteome</keyword>
<feature type="transmembrane region" description="Helical" evidence="2">
    <location>
        <begin position="128"/>
        <end position="149"/>
    </location>
</feature>
<feature type="compositionally biased region" description="Low complexity" evidence="1">
    <location>
        <begin position="264"/>
        <end position="316"/>
    </location>
</feature>
<sequence length="1115" mass="116374">MRQLLCMPVPLAAAICLMYTAGAAWGWGNERLALIMGDFGLGAAGLVAALACLRHALLRSRGRERAAWLLFTVSAFAMAMGNCLWGWYELIEGVAVPTPSLADVCFLLFAPAAMVGLAMLAQRPRGAVDWLCLVLDACLVGGSLFVMIWNLALSRSGGEDEPLRTVLVLAYPVLDILLISLLVGLRLRVPGDGGGGRRALHAALAALTLTVVCDALWASPDIRDTYRSGGLLDAGWFVAFMLLACAPCIGGQRDAAHSRRGTRPADAATGAPAATAEPSPTAPEHAGSAPGEPAPADGEPGGTEPAETPTTATATTAPSAAEAVLAAAAGAGAGAATGEAGDGGDDPAGGAEAPVSVCPSTLLRTVHPEAFDEQGRPTLPAPVPTVCPSTLLRTVHPEAFDDSGPGSIPAPRSASTTAMPRASTRLSVVTPYIAAVVCMLGVLWDALSSREQDPVVAACGATVIFVLVARQGILLIDNMTLARDLAAQEGHYRSLVQDSSDVLMIAGPDGRLRHVSHASLHVLHTPAEQLVGTTLDDLVHTEDRGHVLFEIRRFLAREAAGAPASRIEFRARSGAGAGQWLHAEAAISHHREGLLLNVRDVSERVRLQQQLQHNAFHDPLTDLPNRALFVKRVQQALGGRRSQDSSVAVLFVDLDGFKQVNDTAGHQAGDTLLVRAARRLESSVRTGDTVARLGGDEFAALICGVEHSHLLEIAERLLTALSEPYSADGIEIPVAASIGIAHALPGETPDELMRNADLAMYRAKAQGKGRVVLYAPHMHADAVRRLELESSLRRAINGGDFTVLYQPVADLIDGRVVAMEAQVRWRTAGGGPLPDEEFLRRAEQGGRALPLARWQVERALEQAVRWYQQGYRVPVLVPLSAARLGAPGVSEAVAAALTRTRLPGRMLTLQLQEGPELGRVDELRRLLAAFARLDVGFALSGLGTGSVPLSLLHQLPVDVLRLDRSLTATLGGGARRRSVAPATAPAGGVEEPLGPGTGRVPGPAAAPAEEWEWDGSGRAAAVAGSLIGLGRELNLTVVADGIEYADQIAAARALGCTAGQGPLVAGPVEAGDVLGLLARGAVTVGADRGALDAAGLPGFRREEGGSVTASAETTR</sequence>
<dbReference type="InterPro" id="IPR001633">
    <property type="entry name" value="EAL_dom"/>
</dbReference>
<evidence type="ECO:0000259" key="4">
    <source>
        <dbReference type="PROSITE" id="PS50883"/>
    </source>
</evidence>
<feature type="transmembrane region" description="Helical" evidence="2">
    <location>
        <begin position="66"/>
        <end position="88"/>
    </location>
</feature>
<name>A0A852ZZA3_9ACTN</name>
<feature type="transmembrane region" description="Helical" evidence="2">
    <location>
        <begin position="199"/>
        <end position="218"/>
    </location>
</feature>
<dbReference type="NCBIfam" id="TIGR00229">
    <property type="entry name" value="sensory_box"/>
    <property type="match status" value="1"/>
</dbReference>
<dbReference type="InterPro" id="IPR035965">
    <property type="entry name" value="PAS-like_dom_sf"/>
</dbReference>
<feature type="transmembrane region" description="Helical" evidence="2">
    <location>
        <begin position="169"/>
        <end position="187"/>
    </location>
</feature>
<feature type="domain" description="GGDEF" evidence="5">
    <location>
        <begin position="645"/>
        <end position="776"/>
    </location>
</feature>
<feature type="transmembrane region" description="Helical" evidence="2">
    <location>
        <begin position="33"/>
        <end position="54"/>
    </location>
</feature>
<dbReference type="CDD" id="cd00130">
    <property type="entry name" value="PAS"/>
    <property type="match status" value="1"/>
</dbReference>
<dbReference type="Proteomes" id="UP000567795">
    <property type="component" value="Unassembled WGS sequence"/>
</dbReference>
<dbReference type="PANTHER" id="PTHR44757:SF2">
    <property type="entry name" value="BIOFILM ARCHITECTURE MAINTENANCE PROTEIN MBAA"/>
    <property type="match status" value="1"/>
</dbReference>
<dbReference type="SUPFAM" id="SSF141868">
    <property type="entry name" value="EAL domain-like"/>
    <property type="match status" value="2"/>
</dbReference>
<feature type="transmembrane region" description="Helical" evidence="2">
    <location>
        <begin position="426"/>
        <end position="443"/>
    </location>
</feature>
<dbReference type="SUPFAM" id="SSF55073">
    <property type="entry name" value="Nucleotide cyclase"/>
    <property type="match status" value="1"/>
</dbReference>
<dbReference type="PANTHER" id="PTHR44757">
    <property type="entry name" value="DIGUANYLATE CYCLASE DGCP"/>
    <property type="match status" value="1"/>
</dbReference>
<dbReference type="Gene3D" id="3.30.70.270">
    <property type="match status" value="1"/>
</dbReference>
<evidence type="ECO:0000313" key="7">
    <source>
        <dbReference type="Proteomes" id="UP000567795"/>
    </source>
</evidence>
<evidence type="ECO:0000259" key="3">
    <source>
        <dbReference type="PROSITE" id="PS50112"/>
    </source>
</evidence>
<reference evidence="6 7" key="1">
    <citation type="submission" date="2020-07" db="EMBL/GenBank/DDBJ databases">
        <title>Sequencing the genomes of 1000 actinobacteria strains.</title>
        <authorList>
            <person name="Klenk H.-P."/>
        </authorList>
    </citation>
    <scope>NUCLEOTIDE SEQUENCE [LARGE SCALE GENOMIC DNA]</scope>
    <source>
        <strain evidence="6 7">DSM 42178</strain>
    </source>
</reference>
<feature type="compositionally biased region" description="Low complexity" evidence="1">
    <location>
        <begin position="998"/>
        <end position="1007"/>
    </location>
</feature>
<dbReference type="InterPro" id="IPR052155">
    <property type="entry name" value="Biofilm_reg_signaling"/>
</dbReference>
<organism evidence="6 7">
    <name type="scientific">Allostreptomyces psammosilenae</name>
    <dbReference type="NCBI Taxonomy" id="1892865"/>
    <lineage>
        <taxon>Bacteria</taxon>
        <taxon>Bacillati</taxon>
        <taxon>Actinomycetota</taxon>
        <taxon>Actinomycetes</taxon>
        <taxon>Kitasatosporales</taxon>
        <taxon>Streptomycetaceae</taxon>
        <taxon>Allostreptomyces</taxon>
    </lineage>
</organism>
<feature type="region of interest" description="Disordered" evidence="1">
    <location>
        <begin position="334"/>
        <end position="355"/>
    </location>
</feature>
<gene>
    <name evidence="6" type="ORF">FHU37_003493</name>
</gene>
<dbReference type="NCBIfam" id="TIGR00254">
    <property type="entry name" value="GGDEF"/>
    <property type="match status" value="1"/>
</dbReference>
<feature type="region of interest" description="Disordered" evidence="1">
    <location>
        <begin position="254"/>
        <end position="316"/>
    </location>
</feature>
<feature type="transmembrane region" description="Helical" evidence="2">
    <location>
        <begin position="100"/>
        <end position="121"/>
    </location>
</feature>
<dbReference type="InterPro" id="IPR029787">
    <property type="entry name" value="Nucleotide_cyclase"/>
</dbReference>